<dbReference type="Pfam" id="PF25462">
    <property type="entry name" value="Beta-barrel_INTS6"/>
    <property type="match status" value="1"/>
</dbReference>
<dbReference type="InterPro" id="IPR046345">
    <property type="entry name" value="TraB_PrgY-like"/>
</dbReference>
<feature type="compositionally biased region" description="Basic and acidic residues" evidence="1">
    <location>
        <begin position="1024"/>
        <end position="1050"/>
    </location>
</feature>
<reference evidence="3 4" key="1">
    <citation type="journal article" date="2008" name="Nature">
        <title>The genome of the choanoflagellate Monosiga brevicollis and the origin of metazoans.</title>
        <authorList>
            <consortium name="JGI Sequencing"/>
            <person name="King N."/>
            <person name="Westbrook M.J."/>
            <person name="Young S.L."/>
            <person name="Kuo A."/>
            <person name="Abedin M."/>
            <person name="Chapman J."/>
            <person name="Fairclough S."/>
            <person name="Hellsten U."/>
            <person name="Isogai Y."/>
            <person name="Letunic I."/>
            <person name="Marr M."/>
            <person name="Pincus D."/>
            <person name="Putnam N."/>
            <person name="Rokas A."/>
            <person name="Wright K.J."/>
            <person name="Zuzow R."/>
            <person name="Dirks W."/>
            <person name="Good M."/>
            <person name="Goodstein D."/>
            <person name="Lemons D."/>
            <person name="Li W."/>
            <person name="Lyons J.B."/>
            <person name="Morris A."/>
            <person name="Nichols S."/>
            <person name="Richter D.J."/>
            <person name="Salamov A."/>
            <person name="Bork P."/>
            <person name="Lim W.A."/>
            <person name="Manning G."/>
            <person name="Miller W.T."/>
            <person name="McGinnis W."/>
            <person name="Shapiro H."/>
            <person name="Tjian R."/>
            <person name="Grigoriev I.V."/>
            <person name="Rokhsar D."/>
        </authorList>
    </citation>
    <scope>NUCLEOTIDE SEQUENCE [LARGE SCALE GENOMIC DNA]</scope>
    <source>
        <strain evidence="4">MX1 / ATCC 50154</strain>
    </source>
</reference>
<feature type="domain" description="Integrator complex subunit 6-like beta-barrel" evidence="2">
    <location>
        <begin position="594"/>
        <end position="738"/>
    </location>
</feature>
<dbReference type="KEGG" id="mbr:MONBRDRAFT_34519"/>
<dbReference type="EMBL" id="CH991580">
    <property type="protein sequence ID" value="EDQ84860.1"/>
    <property type="molecule type" value="Genomic_DNA"/>
</dbReference>
<dbReference type="PANTHER" id="PTHR12957:SF2">
    <property type="entry name" value="INTEGRATOR COMPLEX SUBUNIT 6"/>
    <property type="match status" value="1"/>
</dbReference>
<evidence type="ECO:0000313" key="3">
    <source>
        <dbReference type="EMBL" id="EDQ84860.1"/>
    </source>
</evidence>
<feature type="region of interest" description="Disordered" evidence="1">
    <location>
        <begin position="950"/>
        <end position="980"/>
    </location>
</feature>
<sequence length="1327" mass="142535">MATATGPAATGPAATRMALLERQMAAVGRGMFPDLPESCQVLCSPRATVILIGSAHVSQKSVDEVLQVIRTYRPPVVAVELCRERAGMLKMNYSDTSALQQAEPDFAEIVRIVQQGNSATIAQLFVQSLYSWLATKLKIEVMPECESYGGSVVLLDRPVSVTLNRTMGNLTFWDKVRFLFLTISDLWSDLSLEDVERMRKTDVVSQMIQEVTEAFPRLAQPLIAERDAYITHVLNAACNFACMMCRNTEQYLLENMMGQVTFAGVARDTFVLPRESMRSPSNDLVVAVVGAGHVEGIKRLWYAQEGGVLDDHVCVKQLMARGEQPTSAMNVIFVIDTSASMHKQTPHNMSCLDTARIAILNFVKARSQTSHGRYERYSLLSYEQGSQALKCWNQPLPVLELCLQELSYTDCTSPTEALFTAFRLLHVTRMPKDCDTYGQGRQPWNLLPAVIIHVSDGGGLTTAQGPVAEPVLPAPDASCGMDLTVEPFRWDVHLYSINLNISVASTVRNRDRPERNLHDPLRDLCNATGGEAFNALTLKGLSHSLDHLGGRLIPSIIVNLQAKQLVNLLVAQPRLTKLTRDLALHPRQSKSAPSNMPSEARQRIWVRPDVTGKLHGTWMIPEDYAPERGQRLRARSAFPILIVEPHPQAPIVVQGLPFDKYELEASALTKWILSHKSTNICFHCRIKQTLSGPEGAPDKTVLSPPFAYLKPASTRKTVNLVVLPMNFPALDALMRQHKASGASIEWQEHLQTFAAQVPYYYHQPLRAEMCSKVDPAASRWLSVDKFPGRLPSAIANTVNRHKTQCRNEMMKIFNKLQTDQAAQQLHQSTLQTGAQLRDGATVDGPSAGNGRDGRRDGGRSSKQWGPQDADSASSPSFEIVTGVHTFQKRTLDPLLRGHDTRRPTLLATIFEARRLLSGQLPEGPRRPDSFDVSIAAMSNFTEALHRRARSELRSPLPDEEVSDVPPLFGNPYRRKSQQHTMVVDEAEAAPAEIAKMGSDQSRDSTVIGRSTLTGAAGSKSPRSAAREKRGAEKRPPSGGEEGRPDRKRPTEGSSSHSNGASNGAGSANTSALPSSGSGNAGANLSANKSGLVHPTPQMASATTSVPNGPGGGSGAGLSTDSNAASLMASLMNSKAAESRANSSRSTLLGSTSRKTIKRPASDGSDASSTSSMSGPTPAKTSKNAKGSKNGSGTVPSGAHAAGSAGSGNGSGAALASGASGAGSSDETLASGTAGHDAGAGATGASSGATGSGAPAAGSSSSGGTADGGLRQQCMRLIREGCSLAQLQGMLHDLPSDEQRRASLLKQLRSQAVRFKQLELRDWLMTLS</sequence>
<dbReference type="GeneID" id="5895629"/>
<dbReference type="Pfam" id="PF01963">
    <property type="entry name" value="TraB_PrgY_gumN"/>
    <property type="match status" value="1"/>
</dbReference>
<dbReference type="InterPro" id="IPR057413">
    <property type="entry name" value="Beta-barrel_INTS6"/>
</dbReference>
<feature type="compositionally biased region" description="Polar residues" evidence="1">
    <location>
        <begin position="1178"/>
        <end position="1194"/>
    </location>
</feature>
<organism evidence="3 4">
    <name type="scientific">Monosiga brevicollis</name>
    <name type="common">Choanoflagellate</name>
    <dbReference type="NCBI Taxonomy" id="81824"/>
    <lineage>
        <taxon>Eukaryota</taxon>
        <taxon>Choanoflagellata</taxon>
        <taxon>Craspedida</taxon>
        <taxon>Salpingoecidae</taxon>
        <taxon>Monosiga</taxon>
    </lineage>
</organism>
<dbReference type="eggNOG" id="KOG2860">
    <property type="taxonomic scope" value="Eukaryota"/>
</dbReference>
<dbReference type="CDD" id="cd14726">
    <property type="entry name" value="TraB_PrgY-like"/>
    <property type="match status" value="1"/>
</dbReference>
<name>A9VC93_MONBE</name>
<protein>
    <recommendedName>
        <fullName evidence="2">Integrator complex subunit 6-like beta-barrel domain-containing protein</fullName>
    </recommendedName>
</protein>
<dbReference type="Gene3D" id="3.40.50.410">
    <property type="entry name" value="von Willebrand factor, type A domain"/>
    <property type="match status" value="1"/>
</dbReference>
<gene>
    <name evidence="3" type="ORF">MONBRDRAFT_34519</name>
</gene>
<feature type="compositionally biased region" description="Polar residues" evidence="1">
    <location>
        <begin position="860"/>
        <end position="875"/>
    </location>
</feature>
<dbReference type="GO" id="GO:0032039">
    <property type="term" value="C:integrator complex"/>
    <property type="evidence" value="ECO:0000318"/>
    <property type="project" value="GO_Central"/>
</dbReference>
<feature type="region of interest" description="Disordered" evidence="1">
    <location>
        <begin position="994"/>
        <end position="1266"/>
    </location>
</feature>
<feature type="compositionally biased region" description="Low complexity" evidence="1">
    <location>
        <begin position="1052"/>
        <end position="1090"/>
    </location>
</feature>
<dbReference type="eggNOG" id="KOG3768">
    <property type="taxonomic scope" value="Eukaryota"/>
</dbReference>
<keyword evidence="4" id="KW-1185">Reference proteome</keyword>
<proteinExistence type="predicted"/>
<dbReference type="SUPFAM" id="SSF53300">
    <property type="entry name" value="vWA-like"/>
    <property type="match status" value="1"/>
</dbReference>
<dbReference type="FunFam" id="3.40.50.410:FF:000010">
    <property type="entry name" value="Integrator complex subunit 6 like"/>
    <property type="match status" value="1"/>
</dbReference>
<feature type="compositionally biased region" description="Low complexity" evidence="1">
    <location>
        <begin position="1142"/>
        <end position="1153"/>
    </location>
</feature>
<dbReference type="PANTHER" id="PTHR12957">
    <property type="entry name" value="DEAD/H BOX POLYPEPTIDE 26/DICE1-RELATED"/>
    <property type="match status" value="1"/>
</dbReference>
<dbReference type="Proteomes" id="UP000001357">
    <property type="component" value="Unassembled WGS sequence"/>
</dbReference>
<feature type="compositionally biased region" description="Low complexity" evidence="1">
    <location>
        <begin position="1161"/>
        <end position="1176"/>
    </location>
</feature>
<evidence type="ECO:0000259" key="2">
    <source>
        <dbReference type="Pfam" id="PF25462"/>
    </source>
</evidence>
<dbReference type="InterPro" id="IPR036465">
    <property type="entry name" value="vWFA_dom_sf"/>
</dbReference>
<dbReference type="FunCoup" id="A9VC93">
    <property type="interactions" value="1180"/>
</dbReference>
<dbReference type="InterPro" id="IPR002816">
    <property type="entry name" value="TraB/PrgY/GumN_fam"/>
</dbReference>
<accession>A9VC93</accession>
<evidence type="ECO:0000313" key="4">
    <source>
        <dbReference type="Proteomes" id="UP000001357"/>
    </source>
</evidence>
<feature type="compositionally biased region" description="Low complexity" evidence="1">
    <location>
        <begin position="1211"/>
        <end position="1263"/>
    </location>
</feature>
<feature type="compositionally biased region" description="Polar residues" evidence="1">
    <location>
        <begin position="1097"/>
        <end position="1106"/>
    </location>
</feature>
<feature type="region of interest" description="Disordered" evidence="1">
    <location>
        <begin position="832"/>
        <end position="875"/>
    </location>
</feature>
<dbReference type="OMA" id="FEFRRMS"/>
<dbReference type="InterPro" id="IPR051113">
    <property type="entry name" value="Integrator_subunit6"/>
</dbReference>
<dbReference type="RefSeq" id="XP_001750361.1">
    <property type="nucleotide sequence ID" value="XM_001750309.1"/>
</dbReference>
<feature type="compositionally biased region" description="Polar residues" evidence="1">
    <location>
        <begin position="1003"/>
        <end position="1013"/>
    </location>
</feature>
<dbReference type="GO" id="GO:0034472">
    <property type="term" value="P:snRNA 3'-end processing"/>
    <property type="evidence" value="ECO:0000318"/>
    <property type="project" value="GO_Central"/>
</dbReference>
<evidence type="ECO:0000256" key="1">
    <source>
        <dbReference type="SAM" id="MobiDB-lite"/>
    </source>
</evidence>
<dbReference type="STRING" id="81824.A9VC93"/>
<dbReference type="InParanoid" id="A9VC93"/>